<protein>
    <submittedName>
        <fullName evidence="2">Uncharacterized protein</fullName>
    </submittedName>
</protein>
<sequence>MLAIVDPPSAAPVSPALAGSTVTMGSEPLIS</sequence>
<reference evidence="2 3" key="1">
    <citation type="journal article" date="2013" name="Sci. Rep.">
        <title>Extraordinary expansion of a Sorangium cellulosum genome from an alkaline milieu.</title>
        <authorList>
            <person name="Han K."/>
            <person name="Li Z.F."/>
            <person name="Peng R."/>
            <person name="Zhu L.P."/>
            <person name="Zhou T."/>
            <person name="Wang L.G."/>
            <person name="Li S.G."/>
            <person name="Zhang X.B."/>
            <person name="Hu W."/>
            <person name="Wu Z.H."/>
            <person name="Qin N."/>
            <person name="Li Y.Z."/>
        </authorList>
    </citation>
    <scope>NUCLEOTIDE SEQUENCE [LARGE SCALE GENOMIC DNA]</scope>
    <source>
        <strain evidence="2 3">So0157-2</strain>
    </source>
</reference>
<feature type="compositionally biased region" description="Low complexity" evidence="1">
    <location>
        <begin position="7"/>
        <end position="20"/>
    </location>
</feature>
<dbReference type="AlphaFoldDB" id="S4Y5T0"/>
<accession>S4Y5T0</accession>
<dbReference type="EMBL" id="CP003969">
    <property type="protein sequence ID" value="AGP38273.1"/>
    <property type="molecule type" value="Genomic_DNA"/>
</dbReference>
<gene>
    <name evidence="2" type="ORF">SCE1572_29620</name>
</gene>
<evidence type="ECO:0000313" key="3">
    <source>
        <dbReference type="Proteomes" id="UP000014803"/>
    </source>
</evidence>
<dbReference type="KEGG" id="scu:SCE1572_29620"/>
<name>S4Y5T0_SORCE</name>
<feature type="region of interest" description="Disordered" evidence="1">
    <location>
        <begin position="1"/>
        <end position="31"/>
    </location>
</feature>
<evidence type="ECO:0000313" key="2">
    <source>
        <dbReference type="EMBL" id="AGP38273.1"/>
    </source>
</evidence>
<dbReference type="HOGENOM" id="CLU_3398514_0_0_7"/>
<dbReference type="Proteomes" id="UP000014803">
    <property type="component" value="Chromosome"/>
</dbReference>
<organism evidence="2 3">
    <name type="scientific">Sorangium cellulosum So0157-2</name>
    <dbReference type="NCBI Taxonomy" id="1254432"/>
    <lineage>
        <taxon>Bacteria</taxon>
        <taxon>Pseudomonadati</taxon>
        <taxon>Myxococcota</taxon>
        <taxon>Polyangia</taxon>
        <taxon>Polyangiales</taxon>
        <taxon>Polyangiaceae</taxon>
        <taxon>Sorangium</taxon>
    </lineage>
</organism>
<evidence type="ECO:0000256" key="1">
    <source>
        <dbReference type="SAM" id="MobiDB-lite"/>
    </source>
</evidence>
<proteinExistence type="predicted"/>